<dbReference type="SUPFAM" id="SSF109998">
    <property type="entry name" value="Triger factor/SurA peptide-binding domain-like"/>
    <property type="match status" value="1"/>
</dbReference>
<protein>
    <submittedName>
        <fullName evidence="3">Peptidyl-prolyl cis-trans isomerase</fullName>
    </submittedName>
</protein>
<organism evidence="3 4">
    <name type="scientific">Leucobacter weissii</name>
    <dbReference type="NCBI Taxonomy" id="1983706"/>
    <lineage>
        <taxon>Bacteria</taxon>
        <taxon>Bacillati</taxon>
        <taxon>Actinomycetota</taxon>
        <taxon>Actinomycetes</taxon>
        <taxon>Micrococcales</taxon>
        <taxon>Microbacteriaceae</taxon>
        <taxon>Leucobacter</taxon>
    </lineage>
</organism>
<dbReference type="RefSeq" id="WP_208097443.1">
    <property type="nucleotide sequence ID" value="NZ_JAGDYM010000007.1"/>
</dbReference>
<feature type="domain" description="PpiC" evidence="2">
    <location>
        <begin position="202"/>
        <end position="326"/>
    </location>
</feature>
<dbReference type="PANTHER" id="PTHR47245">
    <property type="entry name" value="PEPTIDYLPROLYL ISOMERASE"/>
    <property type="match status" value="1"/>
</dbReference>
<gene>
    <name evidence="3" type="ORF">J4H92_06890</name>
</gene>
<sequence>MIVVAVAVVVGGWALTSHLVASANALPEGVAARVGDTDITQEQFEIQQRLVRYQRTIALVGAQGFQKADLHLVPLQEDPEVCASWVREYASEETLAAASDEQLRDACTSAASGLHDDTLAQLLSARLTEASASALDVEVDEAAFDARVEQFTTVIGGEDQLGTLESAAGITDTDVRQRLRESLLEEAVRAKVKSDTDTSSATEAEQRRYYDENPGAFVAEPETRDAGYIVADTEEAATEARQRIEAGDSFETVAADLPKELSKEADPASGDHSGLRFSELSSGLGQLVFAAETGVLGEVTRIEEGWAVVRVDGITPRRDLTFEQAQEEHGDQLEKVAAAEKPDWAWQAYQEQTRAEWLPQIRCAPEHYVEGYCGA</sequence>
<keyword evidence="4" id="KW-1185">Reference proteome</keyword>
<dbReference type="InterPro" id="IPR046357">
    <property type="entry name" value="PPIase_dom_sf"/>
</dbReference>
<dbReference type="Gene3D" id="1.10.4030.10">
    <property type="entry name" value="Porin chaperone SurA, peptide-binding domain"/>
    <property type="match status" value="1"/>
</dbReference>
<dbReference type="SUPFAM" id="SSF54534">
    <property type="entry name" value="FKBP-like"/>
    <property type="match status" value="1"/>
</dbReference>
<accession>A0A939SBT4</accession>
<name>A0A939SBT4_9MICO</name>
<dbReference type="PANTHER" id="PTHR47245:SF2">
    <property type="entry name" value="PEPTIDYL-PROLYL CIS-TRANS ISOMERASE HP_0175-RELATED"/>
    <property type="match status" value="1"/>
</dbReference>
<evidence type="ECO:0000259" key="2">
    <source>
        <dbReference type="Pfam" id="PF13145"/>
    </source>
</evidence>
<dbReference type="GO" id="GO:0003755">
    <property type="term" value="F:peptidyl-prolyl cis-trans isomerase activity"/>
    <property type="evidence" value="ECO:0007669"/>
    <property type="project" value="InterPro"/>
</dbReference>
<keyword evidence="3" id="KW-0413">Isomerase</keyword>
<dbReference type="InterPro" id="IPR050245">
    <property type="entry name" value="PrsA_foldase"/>
</dbReference>
<evidence type="ECO:0000313" key="4">
    <source>
        <dbReference type="Proteomes" id="UP000664382"/>
    </source>
</evidence>
<evidence type="ECO:0000256" key="1">
    <source>
        <dbReference type="SAM" id="MobiDB-lite"/>
    </source>
</evidence>
<dbReference type="InterPro" id="IPR027304">
    <property type="entry name" value="Trigger_fact/SurA_dom_sf"/>
</dbReference>
<dbReference type="Gene3D" id="3.10.50.40">
    <property type="match status" value="1"/>
</dbReference>
<dbReference type="Pfam" id="PF13145">
    <property type="entry name" value="Rotamase_2"/>
    <property type="match status" value="1"/>
</dbReference>
<evidence type="ECO:0000313" key="3">
    <source>
        <dbReference type="EMBL" id="MBO1901678.1"/>
    </source>
</evidence>
<comment type="caution">
    <text evidence="3">The sequence shown here is derived from an EMBL/GenBank/DDBJ whole genome shotgun (WGS) entry which is preliminary data.</text>
</comment>
<dbReference type="InterPro" id="IPR000297">
    <property type="entry name" value="PPIase_PpiC"/>
</dbReference>
<reference evidence="3" key="1">
    <citation type="submission" date="2021-03" db="EMBL/GenBank/DDBJ databases">
        <title>Leucobacter chromiisoli sp. nov., isolated from chromium-containing soil of chemical plant.</title>
        <authorList>
            <person name="Xu Z."/>
        </authorList>
    </citation>
    <scope>NUCLEOTIDE SEQUENCE</scope>
    <source>
        <strain evidence="3">S27</strain>
    </source>
</reference>
<dbReference type="Proteomes" id="UP000664382">
    <property type="component" value="Unassembled WGS sequence"/>
</dbReference>
<feature type="region of interest" description="Disordered" evidence="1">
    <location>
        <begin position="190"/>
        <end position="212"/>
    </location>
</feature>
<dbReference type="AlphaFoldDB" id="A0A939SBT4"/>
<dbReference type="EMBL" id="JAGDYM010000007">
    <property type="protein sequence ID" value="MBO1901678.1"/>
    <property type="molecule type" value="Genomic_DNA"/>
</dbReference>
<proteinExistence type="predicted"/>